<organism evidence="1 2">
    <name type="scientific">Ciona savignyi</name>
    <name type="common">Pacific transparent sea squirt</name>
    <dbReference type="NCBI Taxonomy" id="51511"/>
    <lineage>
        <taxon>Eukaryota</taxon>
        <taxon>Metazoa</taxon>
        <taxon>Chordata</taxon>
        <taxon>Tunicata</taxon>
        <taxon>Ascidiacea</taxon>
        <taxon>Phlebobranchia</taxon>
        <taxon>Cionidae</taxon>
        <taxon>Ciona</taxon>
    </lineage>
</organism>
<reference evidence="2" key="1">
    <citation type="submission" date="2003-08" db="EMBL/GenBank/DDBJ databases">
        <authorList>
            <person name="Birren B."/>
            <person name="Nusbaum C."/>
            <person name="Abebe A."/>
            <person name="Abouelleil A."/>
            <person name="Adekoya E."/>
            <person name="Ait-zahra M."/>
            <person name="Allen N."/>
            <person name="Allen T."/>
            <person name="An P."/>
            <person name="Anderson M."/>
            <person name="Anderson S."/>
            <person name="Arachchi H."/>
            <person name="Armbruster J."/>
            <person name="Bachantsang P."/>
            <person name="Baldwin J."/>
            <person name="Barry A."/>
            <person name="Bayul T."/>
            <person name="Blitshsteyn B."/>
            <person name="Bloom T."/>
            <person name="Blye J."/>
            <person name="Boguslavskiy L."/>
            <person name="Borowsky M."/>
            <person name="Boukhgalter B."/>
            <person name="Brunache A."/>
            <person name="Butler J."/>
            <person name="Calixte N."/>
            <person name="Calvo S."/>
            <person name="Camarata J."/>
            <person name="Campo K."/>
            <person name="Chang J."/>
            <person name="Cheshatsang Y."/>
            <person name="Citroen M."/>
            <person name="Collymore A."/>
            <person name="Considine T."/>
            <person name="Cook A."/>
            <person name="Cooke P."/>
            <person name="Corum B."/>
            <person name="Cuomo C."/>
            <person name="David R."/>
            <person name="Dawoe T."/>
            <person name="Degray S."/>
            <person name="Dodge S."/>
            <person name="Dooley K."/>
            <person name="Dorje P."/>
            <person name="Dorjee K."/>
            <person name="Dorris L."/>
            <person name="Duffey N."/>
            <person name="Dupes A."/>
            <person name="Elkins T."/>
            <person name="Engels R."/>
            <person name="Erickson J."/>
            <person name="Farina A."/>
            <person name="Faro S."/>
            <person name="Ferreira P."/>
            <person name="Fischer H."/>
            <person name="Fitzgerald M."/>
            <person name="Foley K."/>
            <person name="Gage D."/>
            <person name="Galagan J."/>
            <person name="Gearin G."/>
            <person name="Gnerre S."/>
            <person name="Gnirke A."/>
            <person name="Goyette A."/>
            <person name="Graham J."/>
            <person name="Grandbois E."/>
            <person name="Gyaltsen K."/>
            <person name="Hafez N."/>
            <person name="Hagopian D."/>
            <person name="Hagos B."/>
            <person name="Hall J."/>
            <person name="Hatcher B."/>
            <person name="Heller A."/>
            <person name="Higgins H."/>
            <person name="Honan T."/>
            <person name="Horn A."/>
            <person name="Houde N."/>
            <person name="Hughes L."/>
            <person name="Hulme W."/>
            <person name="Husby E."/>
            <person name="Iliev I."/>
            <person name="Jaffe D."/>
            <person name="Jones C."/>
            <person name="Kamal M."/>
            <person name="Kamat A."/>
            <person name="Kamvysselis M."/>
            <person name="Karlsson E."/>
            <person name="Kells C."/>
            <person name="Kieu A."/>
            <person name="Kisner P."/>
            <person name="Kodira C."/>
            <person name="Kulbokas E."/>
            <person name="Labutti K."/>
            <person name="Lama D."/>
            <person name="Landers T."/>
            <person name="Leger J."/>
            <person name="Levine S."/>
            <person name="Lewis D."/>
            <person name="Lewis T."/>
            <person name="Lindblad-toh K."/>
            <person name="Liu X."/>
            <person name="Lokyitsang T."/>
            <person name="Lokyitsang Y."/>
            <person name="Lucien O."/>
            <person name="Lui A."/>
            <person name="Ma L.J."/>
            <person name="Mabbitt R."/>
            <person name="Macdonald J."/>
            <person name="Maclean C."/>
            <person name="Major J."/>
            <person name="Manning J."/>
            <person name="Marabella R."/>
            <person name="Maru K."/>
            <person name="Matthews C."/>
            <person name="Mauceli E."/>
            <person name="Mccarthy M."/>
            <person name="Mcdonough S."/>
            <person name="Mcghee T."/>
            <person name="Meldrim J."/>
            <person name="Meneus L."/>
            <person name="Mesirov J."/>
            <person name="Mihalev A."/>
            <person name="Mihova T."/>
            <person name="Mikkelsen T."/>
            <person name="Mlenga V."/>
            <person name="Moru K."/>
            <person name="Mozes J."/>
            <person name="Mulrain L."/>
            <person name="Munson G."/>
            <person name="Naylor J."/>
            <person name="Newes C."/>
            <person name="Nguyen C."/>
            <person name="Nguyen N."/>
            <person name="Nguyen T."/>
            <person name="Nicol R."/>
            <person name="Nielsen C."/>
            <person name="Nizzari M."/>
            <person name="Norbu C."/>
            <person name="Norbu N."/>
            <person name="O'donnell P."/>
            <person name="Okoawo O."/>
            <person name="O'leary S."/>
            <person name="Omotosho B."/>
            <person name="O'neill K."/>
            <person name="Osman S."/>
            <person name="Parker S."/>
            <person name="Perrin D."/>
            <person name="Phunkhang P."/>
            <person name="Piqani B."/>
            <person name="Purcell S."/>
            <person name="Rachupka T."/>
            <person name="Ramasamy U."/>
            <person name="Rameau R."/>
            <person name="Ray V."/>
            <person name="Raymond C."/>
            <person name="Retta R."/>
            <person name="Richardson S."/>
            <person name="Rise C."/>
            <person name="Rodriguez J."/>
            <person name="Rogers J."/>
            <person name="Rogov P."/>
            <person name="Rutman M."/>
            <person name="Schupbach R."/>
            <person name="Seaman C."/>
            <person name="Settipalli S."/>
            <person name="Sharpe T."/>
            <person name="Sheridan J."/>
            <person name="Sherpa N."/>
            <person name="Shi J."/>
            <person name="Smirnov S."/>
            <person name="Smith C."/>
            <person name="Sougnez C."/>
            <person name="Spencer B."/>
            <person name="Stalker J."/>
            <person name="Stange-thomann N."/>
            <person name="Stavropoulos S."/>
            <person name="Stetson K."/>
            <person name="Stone C."/>
            <person name="Stone S."/>
            <person name="Stubbs M."/>
            <person name="Talamas J."/>
            <person name="Tchuinga P."/>
            <person name="Tenzing P."/>
            <person name="Tesfaye S."/>
            <person name="Theodore J."/>
            <person name="Thoulutsang Y."/>
            <person name="Topham K."/>
            <person name="Towey S."/>
            <person name="Tsamla T."/>
            <person name="Tsomo N."/>
            <person name="Vallee D."/>
            <person name="Vassiliev H."/>
            <person name="Venkataraman V."/>
            <person name="Vinson J."/>
            <person name="Vo A."/>
            <person name="Wade C."/>
            <person name="Wang S."/>
            <person name="Wangchuk T."/>
            <person name="Wangdi T."/>
            <person name="Whittaker C."/>
            <person name="Wilkinson J."/>
            <person name="Wu Y."/>
            <person name="Wyman D."/>
            <person name="Yadav S."/>
            <person name="Yang S."/>
            <person name="Yang X."/>
            <person name="Yeager S."/>
            <person name="Yee E."/>
            <person name="Young G."/>
            <person name="Zainoun J."/>
            <person name="Zembeck L."/>
            <person name="Zimmer A."/>
            <person name="Zody M."/>
            <person name="Lander E."/>
        </authorList>
    </citation>
    <scope>NUCLEOTIDE SEQUENCE [LARGE SCALE GENOMIC DNA]</scope>
</reference>
<protein>
    <submittedName>
        <fullName evidence="1">Uncharacterized protein</fullName>
    </submittedName>
</protein>
<dbReference type="AlphaFoldDB" id="H2YZ48"/>
<dbReference type="Ensembl" id="ENSCSAVT00000010739.1">
    <property type="protein sequence ID" value="ENSCSAVP00000010610.1"/>
    <property type="gene ID" value="ENSCSAVG00000006242.1"/>
</dbReference>
<accession>H2YZ48</accession>
<name>H2YZ48_CIOSA</name>
<reference evidence="1" key="3">
    <citation type="submission" date="2025-09" db="UniProtKB">
        <authorList>
            <consortium name="Ensembl"/>
        </authorList>
    </citation>
    <scope>IDENTIFICATION</scope>
</reference>
<dbReference type="InParanoid" id="H2YZ48"/>
<keyword evidence="2" id="KW-1185">Reference proteome</keyword>
<evidence type="ECO:0000313" key="2">
    <source>
        <dbReference type="Proteomes" id="UP000007875"/>
    </source>
</evidence>
<evidence type="ECO:0000313" key="1">
    <source>
        <dbReference type="Ensembl" id="ENSCSAVP00000010610.1"/>
    </source>
</evidence>
<dbReference type="HOGENOM" id="CLU_2378711_0_0_1"/>
<dbReference type="GeneTree" id="ENSGT00600000085656"/>
<dbReference type="Proteomes" id="UP000007875">
    <property type="component" value="Unassembled WGS sequence"/>
</dbReference>
<dbReference type="OMA" id="ADNMEFP"/>
<reference evidence="1" key="2">
    <citation type="submission" date="2025-08" db="UniProtKB">
        <authorList>
            <consortium name="Ensembl"/>
        </authorList>
    </citation>
    <scope>IDENTIFICATION</scope>
</reference>
<proteinExistence type="predicted"/>
<dbReference type="eggNOG" id="ENOG502S2R7">
    <property type="taxonomic scope" value="Eukaryota"/>
</dbReference>
<sequence length="108" mass="12177">MWLEETNSTFPMLLDTPRQIYHTLGLPRSIAKVFNCNALSLYGEANARGEKIPQQFENIHDDPQQLGADFIASKSQTGEVVFSLIHRSVDSADRPNVQDLLKFLQNST</sequence>